<dbReference type="GeneID" id="97391168"/>
<dbReference type="AlphaFoldDB" id="A0A173RLU2"/>
<name>A0A173RLU2_EUBRA</name>
<proteinExistence type="predicted"/>
<evidence type="ECO:0000313" key="1">
    <source>
        <dbReference type="EMBL" id="CUM78725.1"/>
    </source>
</evidence>
<dbReference type="RefSeq" id="WP_055289193.1">
    <property type="nucleotide sequence ID" value="NZ_CP173382.1"/>
</dbReference>
<sequence length="146" mass="16711">MQYELVYNNLGYSLPKYTAKISKEMEEIDKQNASMSVSQDRKYKTMYDFVRKTVGSEAAMEIFETDNFDEVDLNAITISYLGIRAGYDRPLLQAKRAANSIAIDENDKTVQTIMKILEKPEELNKLIQTVDKMPKNSQSMMGRFGA</sequence>
<accession>A0A173RLU2</accession>
<dbReference type="EMBL" id="CYYA01000002">
    <property type="protein sequence ID" value="CUM78725.1"/>
    <property type="molecule type" value="Genomic_DNA"/>
</dbReference>
<dbReference type="STRING" id="39490.ERS852448_00489"/>
<dbReference type="Proteomes" id="UP000095492">
    <property type="component" value="Unassembled WGS sequence"/>
</dbReference>
<gene>
    <name evidence="1" type="ORF">ERS852448_00489</name>
</gene>
<dbReference type="OrthoDB" id="10010277at2"/>
<protein>
    <submittedName>
        <fullName evidence="1">Uncharacterized protein</fullName>
    </submittedName>
</protein>
<evidence type="ECO:0000313" key="2">
    <source>
        <dbReference type="Proteomes" id="UP000095492"/>
    </source>
</evidence>
<reference evidence="1 2" key="1">
    <citation type="submission" date="2015-09" db="EMBL/GenBank/DDBJ databases">
        <authorList>
            <consortium name="Pathogen Informatics"/>
        </authorList>
    </citation>
    <scope>NUCLEOTIDE SEQUENCE [LARGE SCALE GENOMIC DNA]</scope>
    <source>
        <strain evidence="1 2">2789STDY5608891</strain>
    </source>
</reference>
<organism evidence="1 2">
    <name type="scientific">Eubacterium ramulus</name>
    <dbReference type="NCBI Taxonomy" id="39490"/>
    <lineage>
        <taxon>Bacteria</taxon>
        <taxon>Bacillati</taxon>
        <taxon>Bacillota</taxon>
        <taxon>Clostridia</taxon>
        <taxon>Eubacteriales</taxon>
        <taxon>Eubacteriaceae</taxon>
        <taxon>Eubacterium</taxon>
    </lineage>
</organism>